<dbReference type="Pfam" id="PF00535">
    <property type="entry name" value="Glycos_transf_2"/>
    <property type="match status" value="1"/>
</dbReference>
<name>A0A431W3I9_9BACI</name>
<dbReference type="GO" id="GO:0016758">
    <property type="term" value="F:hexosyltransferase activity"/>
    <property type="evidence" value="ECO:0007669"/>
    <property type="project" value="UniProtKB-ARBA"/>
</dbReference>
<dbReference type="InterPro" id="IPR029044">
    <property type="entry name" value="Nucleotide-diphossugar_trans"/>
</dbReference>
<comment type="caution">
    <text evidence="4">The sequence shown here is derived from an EMBL/GenBank/DDBJ whole genome shotgun (WGS) entry which is preliminary data.</text>
</comment>
<proteinExistence type="inferred from homology"/>
<dbReference type="InterPro" id="IPR001173">
    <property type="entry name" value="Glyco_trans_2-like"/>
</dbReference>
<evidence type="ECO:0000256" key="2">
    <source>
        <dbReference type="SAM" id="Phobius"/>
    </source>
</evidence>
<gene>
    <name evidence="4" type="ORF">EKG37_14055</name>
</gene>
<feature type="transmembrane region" description="Helical" evidence="2">
    <location>
        <begin position="271"/>
        <end position="287"/>
    </location>
</feature>
<evidence type="ECO:0000259" key="3">
    <source>
        <dbReference type="Pfam" id="PF00535"/>
    </source>
</evidence>
<dbReference type="PANTHER" id="PTHR22916:SF3">
    <property type="entry name" value="UDP-GLCNAC:BETAGAL BETA-1,3-N-ACETYLGLUCOSAMINYLTRANSFERASE-LIKE PROTEIN 1"/>
    <property type="match status" value="1"/>
</dbReference>
<dbReference type="PANTHER" id="PTHR22916">
    <property type="entry name" value="GLYCOSYLTRANSFERASE"/>
    <property type="match status" value="1"/>
</dbReference>
<keyword evidence="2" id="KW-0812">Transmembrane</keyword>
<dbReference type="Gene3D" id="3.90.550.10">
    <property type="entry name" value="Spore Coat Polysaccharide Biosynthesis Protein SpsA, Chain A"/>
    <property type="match status" value="1"/>
</dbReference>
<protein>
    <submittedName>
        <fullName evidence="4">Glycosyltransferase family 2 protein</fullName>
    </submittedName>
</protein>
<keyword evidence="2" id="KW-1133">Transmembrane helix</keyword>
<evidence type="ECO:0000256" key="1">
    <source>
        <dbReference type="ARBA" id="ARBA00006739"/>
    </source>
</evidence>
<organism evidence="4 5">
    <name type="scientific">Bacillus yapensis</name>
    <dbReference type="NCBI Taxonomy" id="2492960"/>
    <lineage>
        <taxon>Bacteria</taxon>
        <taxon>Bacillati</taxon>
        <taxon>Bacillota</taxon>
        <taxon>Bacilli</taxon>
        <taxon>Bacillales</taxon>
        <taxon>Bacillaceae</taxon>
        <taxon>Bacillus</taxon>
    </lineage>
</organism>
<keyword evidence="4" id="KW-0808">Transferase</keyword>
<dbReference type="Proteomes" id="UP000271374">
    <property type="component" value="Unassembled WGS sequence"/>
</dbReference>
<evidence type="ECO:0000313" key="5">
    <source>
        <dbReference type="Proteomes" id="UP000271374"/>
    </source>
</evidence>
<accession>A0A431W3I9</accession>
<feature type="domain" description="Glycosyltransferase 2-like" evidence="3">
    <location>
        <begin position="5"/>
        <end position="135"/>
    </location>
</feature>
<dbReference type="EMBL" id="RXNT01000011">
    <property type="protein sequence ID" value="RTR30019.1"/>
    <property type="molecule type" value="Genomic_DNA"/>
</dbReference>
<keyword evidence="5" id="KW-1185">Reference proteome</keyword>
<evidence type="ECO:0000313" key="4">
    <source>
        <dbReference type="EMBL" id="RTR30019.1"/>
    </source>
</evidence>
<dbReference type="AlphaFoldDB" id="A0A431W3I9"/>
<comment type="similarity">
    <text evidence="1">Belongs to the glycosyltransferase 2 family.</text>
</comment>
<keyword evidence="2" id="KW-0472">Membrane</keyword>
<dbReference type="CDD" id="cd00761">
    <property type="entry name" value="Glyco_tranf_GTA_type"/>
    <property type="match status" value="1"/>
</dbReference>
<sequence length="296" mass="34779">MKTLTVFTPTFNRAYCLEKCYLSLLSQTSQDFVWLIIDDGSTDQTNELVQRWIEENKIEIVYHRQENLGMHGAHNTAYEQIETELNVCIDSDDYMPDDAVEKIITFWEKYGSNDVSGMIGLDAYTDHRIIGTKLPENLKTSTLFNLYNKYGVTGDKKLVYRTDLTKRYPYPIFQNEKYVGLAYKYYMLDQQYELLLMNEVLCCVEYLPDGSSLNMFSQYRKNPKGFSFYRKELMKLPFASTTYKFRQAVHYVSSSLLMRNWRFMQDSPRKGITLLAIPFGMILYFLISTKTRTVQT</sequence>
<reference evidence="4 5" key="1">
    <citation type="submission" date="2018-12" db="EMBL/GenBank/DDBJ databases">
        <title>Bacillus yapensis draft genome sequence.</title>
        <authorList>
            <person name="Yu L."/>
            <person name="Xu X."/>
            <person name="Tang X."/>
        </authorList>
    </citation>
    <scope>NUCLEOTIDE SEQUENCE [LARGE SCALE GENOMIC DNA]</scope>
    <source>
        <strain evidence="4 5">XXST-01</strain>
    </source>
</reference>
<dbReference type="OrthoDB" id="9810303at2"/>
<dbReference type="RefSeq" id="WP_126409311.1">
    <property type="nucleotide sequence ID" value="NZ_RXNT01000011.1"/>
</dbReference>
<dbReference type="SUPFAM" id="SSF53448">
    <property type="entry name" value="Nucleotide-diphospho-sugar transferases"/>
    <property type="match status" value="1"/>
</dbReference>